<dbReference type="OrthoDB" id="1936508at2759"/>
<dbReference type="EMBL" id="SDMP01000018">
    <property type="protein sequence ID" value="RYQ94887.1"/>
    <property type="molecule type" value="Genomic_DNA"/>
</dbReference>
<dbReference type="PANTHER" id="PTHR35290">
    <property type="entry name" value="PROTEIN CASPARIAN STRIP INTEGRITY FACTOR 1-RELATED"/>
    <property type="match status" value="1"/>
</dbReference>
<feature type="chain" id="PRO_5019025743" evidence="1">
    <location>
        <begin position="28"/>
        <end position="90"/>
    </location>
</feature>
<dbReference type="Gramene" id="arahy.Tifrunner.gnm2.ann2.Ah18g393500.1">
    <property type="protein sequence ID" value="arahy.Tifrunner.gnm2.ann2.Ah18g393500.1-CDS"/>
    <property type="gene ID" value="arahy.Tifrunner.gnm2.ann2.Ah18g393500"/>
</dbReference>
<accession>A0A444XZ06</accession>
<organism evidence="2 3">
    <name type="scientific">Arachis hypogaea</name>
    <name type="common">Peanut</name>
    <dbReference type="NCBI Taxonomy" id="3818"/>
    <lineage>
        <taxon>Eukaryota</taxon>
        <taxon>Viridiplantae</taxon>
        <taxon>Streptophyta</taxon>
        <taxon>Embryophyta</taxon>
        <taxon>Tracheophyta</taxon>
        <taxon>Spermatophyta</taxon>
        <taxon>Magnoliopsida</taxon>
        <taxon>eudicotyledons</taxon>
        <taxon>Gunneridae</taxon>
        <taxon>Pentapetalae</taxon>
        <taxon>rosids</taxon>
        <taxon>fabids</taxon>
        <taxon>Fabales</taxon>
        <taxon>Fabaceae</taxon>
        <taxon>Papilionoideae</taxon>
        <taxon>50 kb inversion clade</taxon>
        <taxon>dalbergioids sensu lato</taxon>
        <taxon>Dalbergieae</taxon>
        <taxon>Pterocarpus clade</taxon>
        <taxon>Arachis</taxon>
    </lineage>
</organism>
<sequence length="90" mass="10192">MGLMKKFSILFCLFLLISVSLFSTSFAGRRSEFMNKVAADVSAIQEGTSVNEEEEVSIIHERLLRANTRDYGRYDPSPTFSKPPFKLIPN</sequence>
<dbReference type="SMR" id="A0A444XZ06"/>
<evidence type="ECO:0000313" key="3">
    <source>
        <dbReference type="Proteomes" id="UP000289738"/>
    </source>
</evidence>
<gene>
    <name evidence="2" type="ORF">Ahy_B08g089838</name>
</gene>
<dbReference type="STRING" id="3818.A0A444XZ06"/>
<evidence type="ECO:0000313" key="2">
    <source>
        <dbReference type="EMBL" id="RYQ94887.1"/>
    </source>
</evidence>
<proteinExistence type="predicted"/>
<dbReference type="PANTHER" id="PTHR35290:SF2">
    <property type="entry name" value="PROTEIN CASPARIAN STRIP INTEGRITY FACTOR 1"/>
    <property type="match status" value="1"/>
</dbReference>
<dbReference type="AlphaFoldDB" id="A0A444XZ06"/>
<keyword evidence="3" id="KW-1185">Reference proteome</keyword>
<feature type="signal peptide" evidence="1">
    <location>
        <begin position="1"/>
        <end position="27"/>
    </location>
</feature>
<dbReference type="Proteomes" id="UP000289738">
    <property type="component" value="Chromosome B08"/>
</dbReference>
<evidence type="ECO:0000256" key="1">
    <source>
        <dbReference type="SAM" id="SignalP"/>
    </source>
</evidence>
<protein>
    <submittedName>
        <fullName evidence="2">Uncharacterized protein</fullName>
    </submittedName>
</protein>
<dbReference type="InterPro" id="IPR038974">
    <property type="entry name" value="CIF1/2"/>
</dbReference>
<reference evidence="2 3" key="1">
    <citation type="submission" date="2019-01" db="EMBL/GenBank/DDBJ databases">
        <title>Sequencing of cultivated peanut Arachis hypogaea provides insights into genome evolution and oil improvement.</title>
        <authorList>
            <person name="Chen X."/>
        </authorList>
    </citation>
    <scope>NUCLEOTIDE SEQUENCE [LARGE SCALE GENOMIC DNA]</scope>
    <source>
        <strain evidence="3">cv. Fuhuasheng</strain>
        <tissue evidence="2">Leaves</tissue>
    </source>
</reference>
<keyword evidence="1" id="KW-0732">Signal</keyword>
<comment type="caution">
    <text evidence="2">The sequence shown here is derived from an EMBL/GenBank/DDBJ whole genome shotgun (WGS) entry which is preliminary data.</text>
</comment>
<name>A0A444XZ06_ARAHY</name>